<proteinExistence type="predicted"/>
<evidence type="ECO:0000313" key="1">
    <source>
        <dbReference type="EMBL" id="MCI48295.1"/>
    </source>
</evidence>
<dbReference type="Proteomes" id="UP000265520">
    <property type="component" value="Unassembled WGS sequence"/>
</dbReference>
<feature type="non-terminal residue" evidence="1">
    <location>
        <position position="1"/>
    </location>
</feature>
<accession>A0A392SK11</accession>
<reference evidence="1 2" key="1">
    <citation type="journal article" date="2018" name="Front. Plant Sci.">
        <title>Red Clover (Trifolium pratense) and Zigzag Clover (T. medium) - A Picture of Genomic Similarities and Differences.</title>
        <authorList>
            <person name="Dluhosova J."/>
            <person name="Istvanek J."/>
            <person name="Nedelnik J."/>
            <person name="Repkova J."/>
        </authorList>
    </citation>
    <scope>NUCLEOTIDE SEQUENCE [LARGE SCALE GENOMIC DNA]</scope>
    <source>
        <strain evidence="2">cv. 10/8</strain>
        <tissue evidence="1">Leaf</tissue>
    </source>
</reference>
<dbReference type="AlphaFoldDB" id="A0A392SK11"/>
<dbReference type="EMBL" id="LXQA010384627">
    <property type="protein sequence ID" value="MCI48295.1"/>
    <property type="molecule type" value="Genomic_DNA"/>
</dbReference>
<name>A0A392SK11_9FABA</name>
<evidence type="ECO:0000313" key="2">
    <source>
        <dbReference type="Proteomes" id="UP000265520"/>
    </source>
</evidence>
<organism evidence="1 2">
    <name type="scientific">Trifolium medium</name>
    <dbReference type="NCBI Taxonomy" id="97028"/>
    <lineage>
        <taxon>Eukaryota</taxon>
        <taxon>Viridiplantae</taxon>
        <taxon>Streptophyta</taxon>
        <taxon>Embryophyta</taxon>
        <taxon>Tracheophyta</taxon>
        <taxon>Spermatophyta</taxon>
        <taxon>Magnoliopsida</taxon>
        <taxon>eudicotyledons</taxon>
        <taxon>Gunneridae</taxon>
        <taxon>Pentapetalae</taxon>
        <taxon>rosids</taxon>
        <taxon>fabids</taxon>
        <taxon>Fabales</taxon>
        <taxon>Fabaceae</taxon>
        <taxon>Papilionoideae</taxon>
        <taxon>50 kb inversion clade</taxon>
        <taxon>NPAAA clade</taxon>
        <taxon>Hologalegina</taxon>
        <taxon>IRL clade</taxon>
        <taxon>Trifolieae</taxon>
        <taxon>Trifolium</taxon>
    </lineage>
</organism>
<keyword evidence="2" id="KW-1185">Reference proteome</keyword>
<comment type="caution">
    <text evidence="1">The sequence shown here is derived from an EMBL/GenBank/DDBJ whole genome shotgun (WGS) entry which is preliminary data.</text>
</comment>
<sequence length="29" mass="2925">REASMPVAATMTAASDGFCSVSANGDCFQ</sequence>
<protein>
    <submittedName>
        <fullName evidence="1">Uncharacterized protein</fullName>
    </submittedName>
</protein>